<gene>
    <name evidence="5" type="ORF">DW918_12520</name>
</gene>
<reference evidence="5 6" key="1">
    <citation type="submission" date="2018-08" db="EMBL/GenBank/DDBJ databases">
        <title>A genome reference for cultivated species of the human gut microbiota.</title>
        <authorList>
            <person name="Zou Y."/>
            <person name="Xue W."/>
            <person name="Luo G."/>
        </authorList>
    </citation>
    <scope>NUCLEOTIDE SEQUENCE [LARGE SCALE GENOMIC DNA]</scope>
    <source>
        <strain evidence="5 6">AM42-30</strain>
    </source>
</reference>
<feature type="domain" description="Signal transduction histidine kinase osmosensitive K+ channel sensor N-terminal" evidence="4">
    <location>
        <begin position="6"/>
        <end position="196"/>
    </location>
</feature>
<dbReference type="Gene3D" id="3.40.50.300">
    <property type="entry name" value="P-loop containing nucleotide triphosphate hydrolases"/>
    <property type="match status" value="1"/>
</dbReference>
<organism evidence="5 6">
    <name type="scientific">Eubacterium ventriosum</name>
    <dbReference type="NCBI Taxonomy" id="39496"/>
    <lineage>
        <taxon>Bacteria</taxon>
        <taxon>Bacillati</taxon>
        <taxon>Bacillota</taxon>
        <taxon>Clostridia</taxon>
        <taxon>Eubacteriales</taxon>
        <taxon>Eubacteriaceae</taxon>
        <taxon>Eubacterium</taxon>
    </lineage>
</organism>
<dbReference type="PANTHER" id="PTHR45569">
    <property type="entry name" value="SENSOR PROTEIN KDPD"/>
    <property type="match status" value="1"/>
</dbReference>
<evidence type="ECO:0000256" key="3">
    <source>
        <dbReference type="ARBA" id="ARBA00023012"/>
    </source>
</evidence>
<evidence type="ECO:0000259" key="4">
    <source>
        <dbReference type="Pfam" id="PF02702"/>
    </source>
</evidence>
<accession>A0A413SX70</accession>
<keyword evidence="2" id="KW-0418">Kinase</keyword>
<evidence type="ECO:0000256" key="1">
    <source>
        <dbReference type="ARBA" id="ARBA00022679"/>
    </source>
</evidence>
<dbReference type="InterPro" id="IPR003852">
    <property type="entry name" value="Sig_transdc_His_kinase_KdpD_N"/>
</dbReference>
<proteinExistence type="predicted"/>
<dbReference type="Pfam" id="PF02702">
    <property type="entry name" value="KdpD"/>
    <property type="match status" value="1"/>
</dbReference>
<dbReference type="AlphaFoldDB" id="A0A413SX70"/>
<evidence type="ECO:0000313" key="6">
    <source>
        <dbReference type="Proteomes" id="UP000285740"/>
    </source>
</evidence>
<evidence type="ECO:0000256" key="2">
    <source>
        <dbReference type="ARBA" id="ARBA00022777"/>
    </source>
</evidence>
<dbReference type="GO" id="GO:0005886">
    <property type="term" value="C:plasma membrane"/>
    <property type="evidence" value="ECO:0007669"/>
    <property type="project" value="TreeGrafter"/>
</dbReference>
<dbReference type="InterPro" id="IPR027417">
    <property type="entry name" value="P-loop_NTPase"/>
</dbReference>
<dbReference type="RefSeq" id="WP_118031101.1">
    <property type="nucleotide sequence ID" value="NZ_CAUEJY010000017.1"/>
</dbReference>
<dbReference type="InterPro" id="IPR052023">
    <property type="entry name" value="Histidine_kinase_KdpD"/>
</dbReference>
<evidence type="ECO:0000313" key="5">
    <source>
        <dbReference type="EMBL" id="RHA73954.1"/>
    </source>
</evidence>
<dbReference type="EMBL" id="QSFV01000086">
    <property type="protein sequence ID" value="RHA73954.1"/>
    <property type="molecule type" value="Genomic_DNA"/>
</dbReference>
<name>A0A413SX70_9FIRM</name>
<dbReference type="PANTHER" id="PTHR45569:SF1">
    <property type="entry name" value="SENSOR PROTEIN KDPD"/>
    <property type="match status" value="1"/>
</dbReference>
<sequence length="214" mass="24853">MKNNIKKGRLTIYTSYSPGAGKTHIMLRDALQNYGEKVVIGFLNGKERKIKGSNIKPVHHYSLEKIVSKYNFENVVIMDEMGMGGKCEDDKSFIYEDIEKILNAGINVYTSTNLKRFQNVNSSFKEISGIGVKKTIPIRFLEMADRIVFVDRKPELLENDYKNGELFCNKNQNSRIMQKNFNPEILKKYRVISLEILKEYRNKIEIIENNDKNI</sequence>
<keyword evidence="1" id="KW-0808">Transferase</keyword>
<dbReference type="GO" id="GO:0000155">
    <property type="term" value="F:phosphorelay sensor kinase activity"/>
    <property type="evidence" value="ECO:0007669"/>
    <property type="project" value="InterPro"/>
</dbReference>
<keyword evidence="3" id="KW-0902">Two-component regulatory system</keyword>
<dbReference type="Proteomes" id="UP000285740">
    <property type="component" value="Unassembled WGS sequence"/>
</dbReference>
<comment type="caution">
    <text evidence="5">The sequence shown here is derived from an EMBL/GenBank/DDBJ whole genome shotgun (WGS) entry which is preliminary data.</text>
</comment>
<protein>
    <recommendedName>
        <fullName evidence="4">Signal transduction histidine kinase osmosensitive K+ channel sensor N-terminal domain-containing protein</fullName>
    </recommendedName>
</protein>